<dbReference type="PANTHER" id="PTHR34584">
    <property type="entry name" value="NA(+)/H(+) ANTIPORTER SUBUNIT E1"/>
    <property type="match status" value="1"/>
</dbReference>
<dbReference type="Pfam" id="PF01899">
    <property type="entry name" value="MNHE"/>
    <property type="match status" value="1"/>
</dbReference>
<dbReference type="RefSeq" id="WP_265425678.1">
    <property type="nucleotide sequence ID" value="NZ_JAPFPW010000015.1"/>
</dbReference>
<dbReference type="PIRSF" id="PIRSF019239">
    <property type="entry name" value="MrpE"/>
    <property type="match status" value="1"/>
</dbReference>
<evidence type="ECO:0000256" key="5">
    <source>
        <dbReference type="ARBA" id="ARBA00022989"/>
    </source>
</evidence>
<dbReference type="PANTHER" id="PTHR34584:SF1">
    <property type="entry name" value="NA(+)_H(+) ANTIPORTER SUBUNIT E1"/>
    <property type="match status" value="1"/>
</dbReference>
<evidence type="ECO:0000256" key="7">
    <source>
        <dbReference type="SAM" id="Phobius"/>
    </source>
</evidence>
<reference evidence="8 9" key="1">
    <citation type="submission" date="2022-11" db="EMBL/GenBank/DDBJ databases">
        <title>Desulfobotulus tamanensis H1 sp. nov. - anaerobic, alkaliphilic, sulphate reducing bacterium isolated from terrestrial mud volcano.</title>
        <authorList>
            <person name="Frolova A."/>
            <person name="Merkel A.Y."/>
            <person name="Slobodkin A.I."/>
        </authorList>
    </citation>
    <scope>NUCLEOTIDE SEQUENCE [LARGE SCALE GENOMIC DNA]</scope>
    <source>
        <strain evidence="8 9">H1</strain>
    </source>
</reference>
<dbReference type="Proteomes" id="UP001209681">
    <property type="component" value="Unassembled WGS sequence"/>
</dbReference>
<evidence type="ECO:0000256" key="3">
    <source>
        <dbReference type="ARBA" id="ARBA00022475"/>
    </source>
</evidence>
<dbReference type="InterPro" id="IPR002758">
    <property type="entry name" value="Cation_antiport_E"/>
</dbReference>
<sequence length="172" mass="19716">MIPTDTPHRSRKGPALLLTWLVLMLTWIMLSGKFDLFHLGLGALSAAIISWFSHDLLFPRGLTGHTPRLWYRFFLYIFWLLWQVLLSSIHVLRLVFHPRLKERINPHILRFQSRIQNETGQVTFGNSITLTPGTITISISPLGKFTVHALDQESSASLPGEMENRIARIFGE</sequence>
<comment type="subcellular location">
    <subcellularLocation>
        <location evidence="1">Cell membrane</location>
        <topology evidence="1">Multi-pass membrane protein</topology>
    </subcellularLocation>
</comment>
<comment type="caution">
    <text evidence="8">The sequence shown here is derived from an EMBL/GenBank/DDBJ whole genome shotgun (WGS) entry which is preliminary data.</text>
</comment>
<evidence type="ECO:0000256" key="4">
    <source>
        <dbReference type="ARBA" id="ARBA00022692"/>
    </source>
</evidence>
<gene>
    <name evidence="8" type="ORF">OOT00_12310</name>
</gene>
<keyword evidence="3" id="KW-1003">Cell membrane</keyword>
<dbReference type="EMBL" id="JAPFPW010000015">
    <property type="protein sequence ID" value="MCW7754765.1"/>
    <property type="molecule type" value="Genomic_DNA"/>
</dbReference>
<comment type="similarity">
    <text evidence="2">Belongs to the CPA3 antiporters (TC 2.A.63) subunit E family.</text>
</comment>
<evidence type="ECO:0000256" key="1">
    <source>
        <dbReference type="ARBA" id="ARBA00004651"/>
    </source>
</evidence>
<keyword evidence="9" id="KW-1185">Reference proteome</keyword>
<keyword evidence="4 7" id="KW-0812">Transmembrane</keyword>
<evidence type="ECO:0000256" key="2">
    <source>
        <dbReference type="ARBA" id="ARBA00006228"/>
    </source>
</evidence>
<evidence type="ECO:0000256" key="6">
    <source>
        <dbReference type="ARBA" id="ARBA00023136"/>
    </source>
</evidence>
<proteinExistence type="inferred from homology"/>
<keyword evidence="5 7" id="KW-1133">Transmembrane helix</keyword>
<evidence type="ECO:0000313" key="8">
    <source>
        <dbReference type="EMBL" id="MCW7754765.1"/>
    </source>
</evidence>
<evidence type="ECO:0000313" key="9">
    <source>
        <dbReference type="Proteomes" id="UP001209681"/>
    </source>
</evidence>
<name>A0ABT3NBC1_9BACT</name>
<feature type="transmembrane region" description="Helical" evidence="7">
    <location>
        <begin position="73"/>
        <end position="96"/>
    </location>
</feature>
<accession>A0ABT3NBC1</accession>
<organism evidence="8 9">
    <name type="scientific">Desulfobotulus pelophilus</name>
    <dbReference type="NCBI Taxonomy" id="2823377"/>
    <lineage>
        <taxon>Bacteria</taxon>
        <taxon>Pseudomonadati</taxon>
        <taxon>Thermodesulfobacteriota</taxon>
        <taxon>Desulfobacteria</taxon>
        <taxon>Desulfobacterales</taxon>
        <taxon>Desulfobacteraceae</taxon>
        <taxon>Desulfobotulus</taxon>
    </lineage>
</organism>
<keyword evidence="6 7" id="KW-0472">Membrane</keyword>
<protein>
    <submittedName>
        <fullName evidence="8">Na+/H+ antiporter subunit E</fullName>
    </submittedName>
</protein>
<feature type="transmembrane region" description="Helical" evidence="7">
    <location>
        <begin position="12"/>
        <end position="29"/>
    </location>
</feature>
<feature type="transmembrane region" description="Helical" evidence="7">
    <location>
        <begin position="36"/>
        <end position="53"/>
    </location>
</feature>